<comment type="caution">
    <text evidence="1">The sequence shown here is derived from an EMBL/GenBank/DDBJ whole genome shotgun (WGS) entry which is preliminary data.</text>
</comment>
<keyword evidence="2" id="KW-1185">Reference proteome</keyword>
<organism evidence="1 2">
    <name type="scientific">Nonomuraea terrae</name>
    <dbReference type="NCBI Taxonomy" id="2530383"/>
    <lineage>
        <taxon>Bacteria</taxon>
        <taxon>Bacillati</taxon>
        <taxon>Actinomycetota</taxon>
        <taxon>Actinomycetes</taxon>
        <taxon>Streptosporangiales</taxon>
        <taxon>Streptosporangiaceae</taxon>
        <taxon>Nonomuraea</taxon>
    </lineage>
</organism>
<name>A0A4R4YLI6_9ACTN</name>
<gene>
    <name evidence="1" type="ORF">E1286_27450</name>
</gene>
<sequence length="136" mass="14493">MTLIAALAGCSSPDPGPTVEQAGQTLERHITALMEMVDADETVVTDPGGKDVPCGTDGVKRTYAVKSTFSRLDSNLLAEMAGTLGTTWGYKVHEAYRFGSPRTTLKLASSRTSITMETLSQHEAVAVGETDCILRE</sequence>
<proteinExistence type="predicted"/>
<dbReference type="OrthoDB" id="3533808at2"/>
<dbReference type="Proteomes" id="UP000295302">
    <property type="component" value="Unassembled WGS sequence"/>
</dbReference>
<dbReference type="EMBL" id="SMKQ01000102">
    <property type="protein sequence ID" value="TDD44322.1"/>
    <property type="molecule type" value="Genomic_DNA"/>
</dbReference>
<accession>A0A4R4YLI6</accession>
<dbReference type="AlphaFoldDB" id="A0A4R4YLI6"/>
<reference evidence="1 2" key="1">
    <citation type="submission" date="2019-03" db="EMBL/GenBank/DDBJ databases">
        <title>Draft genome sequences of novel Actinobacteria.</title>
        <authorList>
            <person name="Sahin N."/>
            <person name="Ay H."/>
            <person name="Saygin H."/>
        </authorList>
    </citation>
    <scope>NUCLEOTIDE SEQUENCE [LARGE SCALE GENOMIC DNA]</scope>
    <source>
        <strain evidence="1 2">CH32</strain>
    </source>
</reference>
<evidence type="ECO:0000313" key="1">
    <source>
        <dbReference type="EMBL" id="TDD44322.1"/>
    </source>
</evidence>
<dbReference type="RefSeq" id="WP_132616906.1">
    <property type="nucleotide sequence ID" value="NZ_SMKQ01000102.1"/>
</dbReference>
<protein>
    <submittedName>
        <fullName evidence="1">Uncharacterized protein</fullName>
    </submittedName>
</protein>
<evidence type="ECO:0000313" key="2">
    <source>
        <dbReference type="Proteomes" id="UP000295302"/>
    </source>
</evidence>